<feature type="transmembrane region" description="Helical" evidence="6">
    <location>
        <begin position="465"/>
        <end position="486"/>
    </location>
</feature>
<feature type="transmembrane region" description="Helical" evidence="6">
    <location>
        <begin position="166"/>
        <end position="188"/>
    </location>
</feature>
<dbReference type="OrthoDB" id="10062876at2759"/>
<comment type="subcellular location">
    <subcellularLocation>
        <location evidence="1">Membrane</location>
        <topology evidence="1">Multi-pass membrane protein</topology>
    </subcellularLocation>
</comment>
<dbReference type="GO" id="GO:0015171">
    <property type="term" value="F:amino acid transmembrane transporter activity"/>
    <property type="evidence" value="ECO:0007669"/>
    <property type="project" value="TreeGrafter"/>
</dbReference>
<keyword evidence="9" id="KW-1185">Reference proteome</keyword>
<sequence>MSKTHNSTPGTVTPQGSMEEVQDGAQLFEAKPEIAGNQDYLLTGNTDGLQRSLTNRKVQLSAIGASIGTALFLSIGGVLVKAGPASLFLAFVVYNIFLAMLNNCIAEMVTYMPVSGGFIRLAGKWVDDALGFMVGWNFFLYQVVLIPFEITALGMVLSYWSDNIPVGAICGGCILLYGLLNAFTVKVYGESEFWLSGGKVILLFILLSFTFITMVGGNPQHDAFGFRYWRSPGAFAEYSSTGMRGQFEGFLAALWAASFTCVGPEFVSIVAAEAKHPRVYIKTAYKVVFVRILVFYIGSAIAVGILVPHNEPTMTAIFNGETGNSGSAAASPYIIAMGNLGIGVLPHIITALITTTIFAAGNSVTYYGIRSLYGLSIEGRAPKFLRKTTKQGVPIYCVLVVMVFPFLSFLQMSSGSTQVLDWLIDLATGCTIVSYIVIAITYICFHRATVAQNFDRKSLAYRGWLQPYCAWLALIWEILIITFYGYKSFSPFNIGTFFTHYAMVILMPILFFGWKYTKGSKWLKPEEVDLVWDAPYITAYEEAATDRPTSLLHITSLATAVKEVAQTPAKTLTARQPPRTTRPPWPGL</sequence>
<keyword evidence="4 6" id="KW-1133">Transmembrane helix</keyword>
<evidence type="ECO:0000313" key="8">
    <source>
        <dbReference type="EMBL" id="KAF4468602.1"/>
    </source>
</evidence>
<name>A0A8H4PKR8_9HYPO</name>
<feature type="transmembrane region" description="Helical" evidence="6">
    <location>
        <begin position="60"/>
        <end position="80"/>
    </location>
</feature>
<feature type="domain" description="Amino acid permease/ SLC12A" evidence="7">
    <location>
        <begin position="58"/>
        <end position="518"/>
    </location>
</feature>
<keyword evidence="5 6" id="KW-0472">Membrane</keyword>
<protein>
    <submittedName>
        <fullName evidence="8">General amino acid permease AGP2</fullName>
    </submittedName>
</protein>
<feature type="transmembrane region" description="Helical" evidence="6">
    <location>
        <begin position="492"/>
        <end position="514"/>
    </location>
</feature>
<feature type="transmembrane region" description="Helical" evidence="6">
    <location>
        <begin position="200"/>
        <end position="217"/>
    </location>
</feature>
<dbReference type="InterPro" id="IPR004841">
    <property type="entry name" value="AA-permease/SLC12A_dom"/>
</dbReference>
<evidence type="ECO:0000259" key="7">
    <source>
        <dbReference type="Pfam" id="PF00324"/>
    </source>
</evidence>
<dbReference type="AlphaFoldDB" id="A0A8H4PKR8"/>
<reference evidence="8 9" key="1">
    <citation type="submission" date="2020-01" db="EMBL/GenBank/DDBJ databases">
        <title>Identification and distribution of gene clusters putatively required for synthesis of sphingolipid metabolism inhibitors in phylogenetically diverse species of the filamentous fungus Fusarium.</title>
        <authorList>
            <person name="Kim H.-S."/>
            <person name="Busman M."/>
            <person name="Brown D.W."/>
            <person name="Divon H."/>
            <person name="Uhlig S."/>
            <person name="Proctor R.H."/>
        </authorList>
    </citation>
    <scope>NUCLEOTIDE SEQUENCE [LARGE SCALE GENOMIC DNA]</scope>
    <source>
        <strain evidence="8 9">NRRL 20459</strain>
    </source>
</reference>
<dbReference type="InterPro" id="IPR050524">
    <property type="entry name" value="APC_YAT"/>
</dbReference>
<gene>
    <name evidence="8" type="ORF">FALBO_4522</name>
</gene>
<feature type="transmembrane region" description="Helical" evidence="6">
    <location>
        <begin position="250"/>
        <end position="272"/>
    </location>
</feature>
<evidence type="ECO:0000256" key="3">
    <source>
        <dbReference type="ARBA" id="ARBA00022692"/>
    </source>
</evidence>
<proteinExistence type="predicted"/>
<evidence type="ECO:0000313" key="9">
    <source>
        <dbReference type="Proteomes" id="UP000554235"/>
    </source>
</evidence>
<dbReference type="Gene3D" id="1.20.1740.10">
    <property type="entry name" value="Amino acid/polyamine transporter I"/>
    <property type="match status" value="1"/>
</dbReference>
<keyword evidence="3 6" id="KW-0812">Transmembrane</keyword>
<dbReference type="FunFam" id="1.20.1740.10:FF:000001">
    <property type="entry name" value="Amino acid permease"/>
    <property type="match status" value="1"/>
</dbReference>
<comment type="caution">
    <text evidence="8">The sequence shown here is derived from an EMBL/GenBank/DDBJ whole genome shotgun (WGS) entry which is preliminary data.</text>
</comment>
<dbReference type="EMBL" id="JAADYS010000593">
    <property type="protein sequence ID" value="KAF4468602.1"/>
    <property type="molecule type" value="Genomic_DNA"/>
</dbReference>
<evidence type="ECO:0000256" key="2">
    <source>
        <dbReference type="ARBA" id="ARBA00022448"/>
    </source>
</evidence>
<evidence type="ECO:0000256" key="5">
    <source>
        <dbReference type="ARBA" id="ARBA00023136"/>
    </source>
</evidence>
<keyword evidence="2" id="KW-0813">Transport</keyword>
<dbReference type="Proteomes" id="UP000554235">
    <property type="component" value="Unassembled WGS sequence"/>
</dbReference>
<feature type="transmembrane region" description="Helical" evidence="6">
    <location>
        <begin position="422"/>
        <end position="445"/>
    </location>
</feature>
<feature type="transmembrane region" description="Helical" evidence="6">
    <location>
        <begin position="393"/>
        <end position="410"/>
    </location>
</feature>
<feature type="transmembrane region" description="Helical" evidence="6">
    <location>
        <begin position="138"/>
        <end position="160"/>
    </location>
</feature>
<dbReference type="Pfam" id="PF00324">
    <property type="entry name" value="AA_permease"/>
    <property type="match status" value="1"/>
</dbReference>
<evidence type="ECO:0000256" key="1">
    <source>
        <dbReference type="ARBA" id="ARBA00004141"/>
    </source>
</evidence>
<dbReference type="PANTHER" id="PTHR43341">
    <property type="entry name" value="AMINO ACID PERMEASE"/>
    <property type="match status" value="1"/>
</dbReference>
<feature type="transmembrane region" description="Helical" evidence="6">
    <location>
        <begin position="86"/>
        <end position="105"/>
    </location>
</feature>
<dbReference type="GO" id="GO:0016020">
    <property type="term" value="C:membrane"/>
    <property type="evidence" value="ECO:0007669"/>
    <property type="project" value="UniProtKB-SubCell"/>
</dbReference>
<feature type="transmembrane region" description="Helical" evidence="6">
    <location>
        <begin position="284"/>
        <end position="307"/>
    </location>
</feature>
<dbReference type="PIRSF" id="PIRSF006060">
    <property type="entry name" value="AA_transporter"/>
    <property type="match status" value="1"/>
</dbReference>
<evidence type="ECO:0000256" key="6">
    <source>
        <dbReference type="SAM" id="Phobius"/>
    </source>
</evidence>
<evidence type="ECO:0000256" key="4">
    <source>
        <dbReference type="ARBA" id="ARBA00022989"/>
    </source>
</evidence>
<dbReference type="PANTHER" id="PTHR43341:SF6">
    <property type="entry name" value="AMINO ACID TRANSPORTER (EUROFUNG)"/>
    <property type="match status" value="1"/>
</dbReference>
<accession>A0A8H4PKR8</accession>
<organism evidence="8 9">
    <name type="scientific">Fusarium albosuccineum</name>
    <dbReference type="NCBI Taxonomy" id="1237068"/>
    <lineage>
        <taxon>Eukaryota</taxon>
        <taxon>Fungi</taxon>
        <taxon>Dikarya</taxon>
        <taxon>Ascomycota</taxon>
        <taxon>Pezizomycotina</taxon>
        <taxon>Sordariomycetes</taxon>
        <taxon>Hypocreomycetidae</taxon>
        <taxon>Hypocreales</taxon>
        <taxon>Nectriaceae</taxon>
        <taxon>Fusarium</taxon>
        <taxon>Fusarium decemcellulare species complex</taxon>
    </lineage>
</organism>
<feature type="transmembrane region" description="Helical" evidence="6">
    <location>
        <begin position="333"/>
        <end position="360"/>
    </location>
</feature>